<feature type="transmembrane region" description="Helical" evidence="7">
    <location>
        <begin position="204"/>
        <end position="224"/>
    </location>
</feature>
<protein>
    <submittedName>
        <fullName evidence="9">Putative membrane protein YcfT</fullName>
    </submittedName>
</protein>
<name>A0A7W9L3T3_9HYPH</name>
<dbReference type="GO" id="GO:0016413">
    <property type="term" value="F:O-acetyltransferase activity"/>
    <property type="evidence" value="ECO:0007669"/>
    <property type="project" value="TreeGrafter"/>
</dbReference>
<keyword evidence="6 7" id="KW-0472">Membrane</keyword>
<evidence type="ECO:0000259" key="8">
    <source>
        <dbReference type="Pfam" id="PF01757"/>
    </source>
</evidence>
<keyword evidence="5 7" id="KW-1133">Transmembrane helix</keyword>
<keyword evidence="4 7" id="KW-0812">Transmembrane</keyword>
<evidence type="ECO:0000256" key="6">
    <source>
        <dbReference type="ARBA" id="ARBA00023136"/>
    </source>
</evidence>
<evidence type="ECO:0000256" key="3">
    <source>
        <dbReference type="ARBA" id="ARBA00022475"/>
    </source>
</evidence>
<evidence type="ECO:0000256" key="5">
    <source>
        <dbReference type="ARBA" id="ARBA00022989"/>
    </source>
</evidence>
<dbReference type="PANTHER" id="PTHR40074:SF4">
    <property type="entry name" value="INNER MEMBRANE PROTEIN YCFT"/>
    <property type="match status" value="1"/>
</dbReference>
<dbReference type="PANTHER" id="PTHR40074">
    <property type="entry name" value="O-ACETYLTRANSFERASE WECH"/>
    <property type="match status" value="1"/>
</dbReference>
<comment type="caution">
    <text evidence="9">The sequence shown here is derived from an EMBL/GenBank/DDBJ whole genome shotgun (WGS) entry which is preliminary data.</text>
</comment>
<dbReference type="Pfam" id="PF01757">
    <property type="entry name" value="Acyl_transf_3"/>
    <property type="match status" value="1"/>
</dbReference>
<feature type="transmembrane region" description="Helical" evidence="7">
    <location>
        <begin position="230"/>
        <end position="254"/>
    </location>
</feature>
<reference evidence="9 10" key="1">
    <citation type="submission" date="2020-08" db="EMBL/GenBank/DDBJ databases">
        <title>Genomic Encyclopedia of Type Strains, Phase IV (KMG-IV): sequencing the most valuable type-strain genomes for metagenomic binning, comparative biology and taxonomic classification.</title>
        <authorList>
            <person name="Goeker M."/>
        </authorList>
    </citation>
    <scope>NUCLEOTIDE SEQUENCE [LARGE SCALE GENOMIC DNA]</scope>
    <source>
        <strain evidence="9 10">DSM 16268</strain>
    </source>
</reference>
<comment type="subcellular location">
    <subcellularLocation>
        <location evidence="1">Cell membrane</location>
        <topology evidence="1">Multi-pass membrane protein</topology>
    </subcellularLocation>
</comment>
<feature type="transmembrane region" description="Helical" evidence="7">
    <location>
        <begin position="143"/>
        <end position="162"/>
    </location>
</feature>
<keyword evidence="3" id="KW-1003">Cell membrane</keyword>
<evidence type="ECO:0000256" key="2">
    <source>
        <dbReference type="ARBA" id="ARBA00007400"/>
    </source>
</evidence>
<evidence type="ECO:0000256" key="1">
    <source>
        <dbReference type="ARBA" id="ARBA00004651"/>
    </source>
</evidence>
<evidence type="ECO:0000313" key="10">
    <source>
        <dbReference type="Proteomes" id="UP000523821"/>
    </source>
</evidence>
<comment type="similarity">
    <text evidence="2">Belongs to the acyltransferase 3 family.</text>
</comment>
<feature type="transmembrane region" description="Helical" evidence="7">
    <location>
        <begin position="294"/>
        <end position="313"/>
    </location>
</feature>
<keyword evidence="10" id="KW-1185">Reference proteome</keyword>
<gene>
    <name evidence="9" type="ORF">GGQ63_003973</name>
</gene>
<dbReference type="Proteomes" id="UP000523821">
    <property type="component" value="Unassembled WGS sequence"/>
</dbReference>
<dbReference type="AlphaFoldDB" id="A0A7W9L3T3"/>
<dbReference type="GO" id="GO:0009246">
    <property type="term" value="P:enterobacterial common antigen biosynthetic process"/>
    <property type="evidence" value="ECO:0007669"/>
    <property type="project" value="TreeGrafter"/>
</dbReference>
<sequence>MPRGTGTGRVDWVDIAKGFCIVMVVVMHSTLGVEKAAGAQGWMTHVVAFAKPFRMPDFFMISGLFLARVIDRPWRDHLDRKVLHFAYFYVLWLTIQFAFKAPGMAAEGGAEAAFQAYLLAFIDPFGTLWFIYLLPIFFVVAKVLRGVPGPLVLAAAAALQVARIDTGWMVPDEFAARFVYFYAGYALAPAIFRLADAAARHRAAALGGLIAWGIANGAAVATGVSEVPGLGLLLGFLGAGAVVTGAALAAPLRAAGWLRALGSRSIVVYLAFFLPMAIARVVLLKLGLFDLGTTSLVVSATAVAMPVALARLVRDTPARFLFERPAFLRLRPRPDGGLAERPSPAGGR</sequence>
<evidence type="ECO:0000256" key="7">
    <source>
        <dbReference type="SAM" id="Phobius"/>
    </source>
</evidence>
<dbReference type="InterPro" id="IPR002656">
    <property type="entry name" value="Acyl_transf_3_dom"/>
</dbReference>
<feature type="domain" description="Acyltransferase 3" evidence="8">
    <location>
        <begin position="11"/>
        <end position="309"/>
    </location>
</feature>
<dbReference type="GO" id="GO:0005886">
    <property type="term" value="C:plasma membrane"/>
    <property type="evidence" value="ECO:0007669"/>
    <property type="project" value="UniProtKB-SubCell"/>
</dbReference>
<feature type="transmembrane region" description="Helical" evidence="7">
    <location>
        <begin position="114"/>
        <end position="134"/>
    </location>
</feature>
<proteinExistence type="inferred from homology"/>
<feature type="transmembrane region" description="Helical" evidence="7">
    <location>
        <begin position="82"/>
        <end position="99"/>
    </location>
</feature>
<feature type="transmembrane region" description="Helical" evidence="7">
    <location>
        <begin position="174"/>
        <end position="192"/>
    </location>
</feature>
<organism evidence="9 10">
    <name type="scientific">Prosthecomicrobium pneumaticum</name>
    <dbReference type="NCBI Taxonomy" id="81895"/>
    <lineage>
        <taxon>Bacteria</taxon>
        <taxon>Pseudomonadati</taxon>
        <taxon>Pseudomonadota</taxon>
        <taxon>Alphaproteobacteria</taxon>
        <taxon>Hyphomicrobiales</taxon>
        <taxon>Kaistiaceae</taxon>
        <taxon>Prosthecomicrobium</taxon>
    </lineage>
</organism>
<evidence type="ECO:0000313" key="9">
    <source>
        <dbReference type="EMBL" id="MBB5754881.1"/>
    </source>
</evidence>
<feature type="transmembrane region" description="Helical" evidence="7">
    <location>
        <begin position="266"/>
        <end position="288"/>
    </location>
</feature>
<evidence type="ECO:0000256" key="4">
    <source>
        <dbReference type="ARBA" id="ARBA00022692"/>
    </source>
</evidence>
<dbReference type="EMBL" id="JACHOO010000010">
    <property type="protein sequence ID" value="MBB5754881.1"/>
    <property type="molecule type" value="Genomic_DNA"/>
</dbReference>
<accession>A0A7W9L3T3</accession>